<feature type="compositionally biased region" description="Basic and acidic residues" evidence="1">
    <location>
        <begin position="1701"/>
        <end position="1712"/>
    </location>
</feature>
<feature type="region of interest" description="Disordered" evidence="1">
    <location>
        <begin position="1440"/>
        <end position="1772"/>
    </location>
</feature>
<feature type="compositionally biased region" description="Acidic residues" evidence="1">
    <location>
        <begin position="1223"/>
        <end position="1234"/>
    </location>
</feature>
<feature type="compositionally biased region" description="Low complexity" evidence="1">
    <location>
        <begin position="1590"/>
        <end position="1599"/>
    </location>
</feature>
<feature type="region of interest" description="Disordered" evidence="1">
    <location>
        <begin position="1288"/>
        <end position="1385"/>
    </location>
</feature>
<comment type="caution">
    <text evidence="2">The sequence shown here is derived from an EMBL/GenBank/DDBJ whole genome shotgun (WGS) entry which is preliminary data.</text>
</comment>
<feature type="region of interest" description="Disordered" evidence="1">
    <location>
        <begin position="1093"/>
        <end position="1139"/>
    </location>
</feature>
<feature type="compositionally biased region" description="Pro residues" evidence="1">
    <location>
        <begin position="773"/>
        <end position="791"/>
    </location>
</feature>
<feature type="compositionally biased region" description="Polar residues" evidence="1">
    <location>
        <begin position="1511"/>
        <end position="1535"/>
    </location>
</feature>
<keyword evidence="3" id="KW-1185">Reference proteome</keyword>
<feature type="region of interest" description="Disordered" evidence="1">
    <location>
        <begin position="973"/>
        <end position="1033"/>
    </location>
</feature>
<feature type="region of interest" description="Disordered" evidence="1">
    <location>
        <begin position="1"/>
        <end position="23"/>
    </location>
</feature>
<evidence type="ECO:0000256" key="1">
    <source>
        <dbReference type="SAM" id="MobiDB-lite"/>
    </source>
</evidence>
<name>A0A5N5QJK9_9AGAM</name>
<sequence length="1772" mass="194932">MPSTDGTNNIQAPQTNPTNNLHPYTHDPKYYYPDGSAVFLVEGVLFKIQASLIVGPRSKSPGSSLTTYTGHYLIDDENPYISTTEPSNNDPVRLENVTANQFRTFLSAVLGLPSDPKYLELLTDAYDSRKHSQELLVRYLDIGCLASRFEISELEVWAGQQLELILKSMYSLSQGKWDKDTLFRLRLYSGSTYPTCDLARSSAIFVQYFISISAENTKEQPLNLDTCIQLYRGPSLLACDPVVFGCAFAFMLSLDPRSTLQTSILTRTEKAIFRTAQVELLPISETLESVHWLISPVNELPFYDELCSGCQLQLRTLWAKTFGKCNGLKSRSLGKDIGFLCRLPQYRRYFADQWDTNQCFKVENRYTQPKEPKGKHAEMASPTSLFNPCTDRRLKATFLRMPGTYNTQPLSERHERPAELTEVECIQQPVDRIDYLINSVYRELAKQYKRFVARSTAQNILTTTTRLARPTMAHSSSMGKYGILHIVNRKNNSPAYSYPLDCEQTTFGRLLYAWVSGLHCKLFFQNAKAFLTIYGLNGVIVDGCHIGRNPDADGESSETTIPIMNNSQIEIYRKRFVFEYPSKELRIKAMAEPASVRPRRALRLSMIQSAQVFTPSKSAAKDSTPKSHRRRRSETLAEQLQSPIKPFSPARPTPLANMGRETLTAADEEREITLVGPAGAQSVVVLEEEKDLVVVESLGEDEENLSDDEEIIKDKENENPFDVGRSPAQGSYKGSASPAPVQRPLSANARTQAPYTPNRPALHRNTASTPAPALAPAPTPVAAPAPTPQPHRTPARKPRFSLHKAVLLRSAQRQLVERERLNQLQTRESTIYDEDTDVEMADAEPEFADEPESDPNLNVGDANVDVRLASGVNRLTVQDADADDEQAVEDVVSPNRPTAEHADGSFSDESYQGSDQSVSEGDVSVESDISDSNVREECEDEEVKDAPLGSRIRNSLSALGNFLPNLLRTPVENAKGSDEAEEVDIVDQRGDEGSGLTVKAEPIDDDAHEELHFPSDSEDDEQDQDELEFDGEIKHEELSQPCLAQTGEPAIEAPVKVEGTPTQVRRLNAFMTPQVSRPNFSRARAGRKSVALGADLEGGAPRDASWLPSRVPATCQDEDEGEGEDVVEATEFEPAPITTDIKKQLHEWDPEEKAARRQSALAVLAAGPRQLPTRRQSLAPHLTQPEPLDTNDRRMTLAGTALGVPTETPQHASALSKPSDYEVAIDDSDEEEAPPESTLETLRKKVDYMRRQSMSRAAQEKPIGPLFSEVAPNGVKLEDSEELVVDAEPEAAEAIKQELEEAEKELEELEDEAETEAELSMDEGDDITDTEDDTSEHDSEPDHCDVQEHSDVETPEQQTISDHETEEVPETVKVAVPVPTGPSTPAIKGIRALFRAEEVKGLGNQTPIGLDGMVQLFGPEVDAQVEPVIESKLTRLRTKSADPARSKIAVANTMTRAKSSQTSVSKSDSVPEAGRTRSTDARAKAEPTKAAPAGSRLATRTLREPTKLPSRVQTPTEDVEPSTSKARKGVSNTVSVVIPRRPKTTKAEPDVETEAAPAASKLRAPTKRITRTASSATTEDKPSTTRKGRAAGATAPALADDVKPATRSTRSKAAITAPTGRKDTASSARPTTPVAETVEDQDPMDVIHIPESPTKRSTRAKSSAVKSEPEDEEPMPATRSRTRTTESETVKGKRTIPKRVASKDIDENKENAAVDVPEAETEPKVKPSALPTKTTRKTAPATSKLPAPTKTVVKTEPTTATSTRALRTRARK</sequence>
<feature type="compositionally biased region" description="Polar residues" evidence="1">
    <location>
        <begin position="1"/>
        <end position="22"/>
    </location>
</feature>
<feature type="compositionally biased region" description="Basic and acidic residues" evidence="1">
    <location>
        <begin position="1336"/>
        <end position="1352"/>
    </location>
</feature>
<dbReference type="SUPFAM" id="SSF49879">
    <property type="entry name" value="SMAD/FHA domain"/>
    <property type="match status" value="1"/>
</dbReference>
<dbReference type="OrthoDB" id="6288785at2759"/>
<feature type="region of interest" description="Disordered" evidence="1">
    <location>
        <begin position="614"/>
        <end position="656"/>
    </location>
</feature>
<organism evidence="2 3">
    <name type="scientific">Ceratobasidium theobromae</name>
    <dbReference type="NCBI Taxonomy" id="1582974"/>
    <lineage>
        <taxon>Eukaryota</taxon>
        <taxon>Fungi</taxon>
        <taxon>Dikarya</taxon>
        <taxon>Basidiomycota</taxon>
        <taxon>Agaricomycotina</taxon>
        <taxon>Agaricomycetes</taxon>
        <taxon>Cantharellales</taxon>
        <taxon>Ceratobasidiaceae</taxon>
        <taxon>Ceratobasidium</taxon>
    </lineage>
</organism>
<feature type="compositionally biased region" description="Acidic residues" evidence="1">
    <location>
        <begin position="1116"/>
        <end position="1131"/>
    </location>
</feature>
<feature type="region of interest" description="Disordered" evidence="1">
    <location>
        <begin position="877"/>
        <end position="946"/>
    </location>
</feature>
<dbReference type="Proteomes" id="UP000383932">
    <property type="component" value="Unassembled WGS sequence"/>
</dbReference>
<feature type="region of interest" description="Disordered" evidence="1">
    <location>
        <begin position="1165"/>
        <end position="1239"/>
    </location>
</feature>
<evidence type="ECO:0000313" key="3">
    <source>
        <dbReference type="Proteomes" id="UP000383932"/>
    </source>
</evidence>
<feature type="compositionally biased region" description="Basic and acidic residues" evidence="1">
    <location>
        <begin position="1474"/>
        <end position="1487"/>
    </location>
</feature>
<reference evidence="2 3" key="1">
    <citation type="journal article" date="2019" name="Fungal Biol. Biotechnol.">
        <title>Draft genome sequence of fastidious pathogen Ceratobasidium theobromae, which causes vascular-streak dieback in Theobroma cacao.</title>
        <authorList>
            <person name="Ali S.S."/>
            <person name="Asman A."/>
            <person name="Shao J."/>
            <person name="Firmansyah A.P."/>
            <person name="Susilo A.W."/>
            <person name="Rosmana A."/>
            <person name="McMahon P."/>
            <person name="Junaid M."/>
            <person name="Guest D."/>
            <person name="Kheng T.Y."/>
            <person name="Meinhardt L.W."/>
            <person name="Bailey B.A."/>
        </authorList>
    </citation>
    <scope>NUCLEOTIDE SEQUENCE [LARGE SCALE GENOMIC DNA]</scope>
    <source>
        <strain evidence="2 3">CT2</strain>
    </source>
</reference>
<feature type="compositionally biased region" description="Acidic residues" evidence="1">
    <location>
        <begin position="1300"/>
        <end position="1335"/>
    </location>
</feature>
<feature type="compositionally biased region" description="Low complexity" evidence="1">
    <location>
        <begin position="1458"/>
        <end position="1470"/>
    </location>
</feature>
<proteinExistence type="predicted"/>
<dbReference type="EMBL" id="SSOP01000082">
    <property type="protein sequence ID" value="KAB5591935.1"/>
    <property type="molecule type" value="Genomic_DNA"/>
</dbReference>
<accession>A0A5N5QJK9</accession>
<gene>
    <name evidence="2" type="ORF">CTheo_4613</name>
</gene>
<feature type="compositionally biased region" description="Low complexity" evidence="1">
    <location>
        <begin position="1731"/>
        <end position="1765"/>
    </location>
</feature>
<protein>
    <recommendedName>
        <fullName evidence="4">BTB domain-containing protein</fullName>
    </recommendedName>
</protein>
<dbReference type="InterPro" id="IPR008984">
    <property type="entry name" value="SMAD_FHA_dom_sf"/>
</dbReference>
<feature type="compositionally biased region" description="Acidic residues" evidence="1">
    <location>
        <begin position="698"/>
        <end position="711"/>
    </location>
</feature>
<feature type="compositionally biased region" description="Acidic residues" evidence="1">
    <location>
        <begin position="1016"/>
        <end position="1030"/>
    </location>
</feature>
<evidence type="ECO:0000313" key="2">
    <source>
        <dbReference type="EMBL" id="KAB5591935.1"/>
    </source>
</evidence>
<feature type="region of interest" description="Disordered" evidence="1">
    <location>
        <begin position="696"/>
        <end position="800"/>
    </location>
</feature>
<evidence type="ECO:0008006" key="4">
    <source>
        <dbReference type="Google" id="ProtNLM"/>
    </source>
</evidence>